<organism evidence="1">
    <name type="scientific">Tolypothrix bouteillei VB521301</name>
    <dbReference type="NCBI Taxonomy" id="1479485"/>
    <lineage>
        <taxon>Bacteria</taxon>
        <taxon>Bacillati</taxon>
        <taxon>Cyanobacteriota</taxon>
        <taxon>Cyanophyceae</taxon>
        <taxon>Nostocales</taxon>
        <taxon>Tolypothrichaceae</taxon>
        <taxon>Tolypothrix</taxon>
    </lineage>
</organism>
<gene>
    <name evidence="1" type="ORF">DA73_0244985</name>
</gene>
<dbReference type="AlphaFoldDB" id="A0A0C1QRB6"/>
<protein>
    <submittedName>
        <fullName evidence="1">Uncharacterized protein</fullName>
    </submittedName>
</protein>
<feature type="non-terminal residue" evidence="1">
    <location>
        <position position="1"/>
    </location>
</feature>
<evidence type="ECO:0000313" key="1">
    <source>
        <dbReference type="EMBL" id="KIE06403.1"/>
    </source>
</evidence>
<accession>A0A0C1QRB6</accession>
<dbReference type="OrthoDB" id="4236362at2"/>
<dbReference type="EMBL" id="JHEG02000066">
    <property type="protein sequence ID" value="KIE06403.1"/>
    <property type="molecule type" value="Genomic_DNA"/>
</dbReference>
<reference evidence="1" key="1">
    <citation type="journal article" date="2015" name="Genome Announc.">
        <title>Draft Genome Sequence of Tolypothrix boutellei Strain VB521301.</title>
        <authorList>
            <person name="Chandrababunaidu M.M."/>
            <person name="Singh D."/>
            <person name="Sen D."/>
            <person name="Bhan S."/>
            <person name="Das S."/>
            <person name="Gupta A."/>
            <person name="Adhikary S.P."/>
            <person name="Tripathy S."/>
        </authorList>
    </citation>
    <scope>NUCLEOTIDE SEQUENCE</scope>
    <source>
        <strain evidence="1">VB521301</strain>
    </source>
</reference>
<proteinExistence type="predicted"/>
<sequence length="74" mass="8074">LEKARLQLKQKPLTVRLNDREILGANHASALNILAHLGTEDDISQIASILNLATDINVLAMGLRAANGMFKKLK</sequence>
<comment type="caution">
    <text evidence="1">The sequence shown here is derived from an EMBL/GenBank/DDBJ whole genome shotgun (WGS) entry which is preliminary data.</text>
</comment>
<name>A0A0C1QRB6_9CYAN</name>